<feature type="compositionally biased region" description="Basic and acidic residues" evidence="1">
    <location>
        <begin position="120"/>
        <end position="129"/>
    </location>
</feature>
<accession>M1DZ42</accession>
<dbReference type="HOGENOM" id="CLU_1952671_0_0_1"/>
<reference evidence="2" key="2">
    <citation type="submission" date="2015-06" db="UniProtKB">
        <authorList>
            <consortium name="EnsemblPlants"/>
        </authorList>
    </citation>
    <scope>IDENTIFICATION</scope>
    <source>
        <strain evidence="2">DM1-3 516 R44</strain>
    </source>
</reference>
<protein>
    <recommendedName>
        <fullName evidence="4">Integrase core domain containing protein</fullName>
    </recommendedName>
</protein>
<keyword evidence="3" id="KW-1185">Reference proteome</keyword>
<name>M1DZ42_SOLTU</name>
<dbReference type="EnsemblPlants" id="PGSC0003DMT400096730">
    <property type="protein sequence ID" value="PGSC0003DMT400096730"/>
    <property type="gene ID" value="PGSC0003DMG400046301"/>
</dbReference>
<organism evidence="2 3">
    <name type="scientific">Solanum tuberosum</name>
    <name type="common">Potato</name>
    <dbReference type="NCBI Taxonomy" id="4113"/>
    <lineage>
        <taxon>Eukaryota</taxon>
        <taxon>Viridiplantae</taxon>
        <taxon>Streptophyta</taxon>
        <taxon>Embryophyta</taxon>
        <taxon>Tracheophyta</taxon>
        <taxon>Spermatophyta</taxon>
        <taxon>Magnoliopsida</taxon>
        <taxon>eudicotyledons</taxon>
        <taxon>Gunneridae</taxon>
        <taxon>Pentapetalae</taxon>
        <taxon>asterids</taxon>
        <taxon>lamiids</taxon>
        <taxon>Solanales</taxon>
        <taxon>Solanaceae</taxon>
        <taxon>Solanoideae</taxon>
        <taxon>Solaneae</taxon>
        <taxon>Solanum</taxon>
    </lineage>
</organism>
<dbReference type="Gramene" id="PGSC0003DMT400096730">
    <property type="protein sequence ID" value="PGSC0003DMT400096730"/>
    <property type="gene ID" value="PGSC0003DMG400046301"/>
</dbReference>
<dbReference type="PaxDb" id="4113-PGSC0003DMT400096730"/>
<evidence type="ECO:0000256" key="1">
    <source>
        <dbReference type="SAM" id="MobiDB-lite"/>
    </source>
</evidence>
<dbReference type="Proteomes" id="UP000011115">
    <property type="component" value="Unassembled WGS sequence"/>
</dbReference>
<reference evidence="3" key="1">
    <citation type="journal article" date="2011" name="Nature">
        <title>Genome sequence and analysis of the tuber crop potato.</title>
        <authorList>
            <consortium name="The Potato Genome Sequencing Consortium"/>
        </authorList>
    </citation>
    <scope>NUCLEOTIDE SEQUENCE [LARGE SCALE GENOMIC DNA]</scope>
    <source>
        <strain evidence="3">cv. DM1-3 516 R44</strain>
    </source>
</reference>
<dbReference type="InParanoid" id="M1DZ42"/>
<evidence type="ECO:0000313" key="3">
    <source>
        <dbReference type="Proteomes" id="UP000011115"/>
    </source>
</evidence>
<evidence type="ECO:0000313" key="2">
    <source>
        <dbReference type="EnsemblPlants" id="PGSC0003DMT400096730"/>
    </source>
</evidence>
<feature type="compositionally biased region" description="Basic and acidic residues" evidence="1">
    <location>
        <begin position="8"/>
        <end position="46"/>
    </location>
</feature>
<evidence type="ECO:0008006" key="4">
    <source>
        <dbReference type="Google" id="ProtNLM"/>
    </source>
</evidence>
<proteinExistence type="predicted"/>
<sequence>MQIIISWKDRDRECRDRNPNWKDGVKDMYVSPHERQKSKDSERGRSQDMLSRILNKVEGAVHVFLANSHSTELGESGTVVPLEVTSGTDAQDQGKGQVGDEMEQSARRRSVPRSSTISPKDSKREKAEG</sequence>
<feature type="region of interest" description="Disordered" evidence="1">
    <location>
        <begin position="69"/>
        <end position="129"/>
    </location>
</feature>
<feature type="region of interest" description="Disordered" evidence="1">
    <location>
        <begin position="8"/>
        <end position="47"/>
    </location>
</feature>
<dbReference type="AlphaFoldDB" id="M1DZ42"/>